<evidence type="ECO:0000256" key="1">
    <source>
        <dbReference type="SAM" id="SignalP"/>
    </source>
</evidence>
<comment type="caution">
    <text evidence="2">The sequence shown here is derived from an EMBL/GenBank/DDBJ whole genome shotgun (WGS) entry which is preliminary data.</text>
</comment>
<reference evidence="2" key="1">
    <citation type="submission" date="2020-06" db="EMBL/GenBank/DDBJ databases">
        <authorList>
            <consortium name="Plant Systems Biology data submission"/>
        </authorList>
    </citation>
    <scope>NUCLEOTIDE SEQUENCE</scope>
    <source>
        <strain evidence="2">D6</strain>
    </source>
</reference>
<proteinExistence type="predicted"/>
<accession>A0A9N8I1J0</accession>
<keyword evidence="1" id="KW-0732">Signal</keyword>
<keyword evidence="3" id="KW-1185">Reference proteome</keyword>
<evidence type="ECO:0000313" key="2">
    <source>
        <dbReference type="EMBL" id="CAB9531583.1"/>
    </source>
</evidence>
<dbReference type="AlphaFoldDB" id="A0A9N8I1J0"/>
<dbReference type="Proteomes" id="UP001153069">
    <property type="component" value="Unassembled WGS sequence"/>
</dbReference>
<dbReference type="OrthoDB" id="42656at2759"/>
<evidence type="ECO:0000313" key="3">
    <source>
        <dbReference type="Proteomes" id="UP001153069"/>
    </source>
</evidence>
<protein>
    <submittedName>
        <fullName evidence="2">Uncharacterized protein</fullName>
    </submittedName>
</protein>
<dbReference type="EMBL" id="CAICTM010003694">
    <property type="protein sequence ID" value="CAB9531583.1"/>
    <property type="molecule type" value="Genomic_DNA"/>
</dbReference>
<gene>
    <name evidence="2" type="ORF">SEMRO_3696_G350440.1</name>
</gene>
<feature type="chain" id="PRO_5040289606" evidence="1">
    <location>
        <begin position="24"/>
        <end position="349"/>
    </location>
</feature>
<sequence length="349" mass="39436">MPTHWLWVRFVSSLVALEGGRRGSDDTVTLDIPRQTQCPSTSVYTDFTSFEQGDLETDLLVIRRLDPSVDFLRMRHIPLDVLGEEDSLRWATRTVEILQHVRLRHAQIASRGEQAGTQVVWTRREAVASSLTKLRFLVSMHVKLERTIVENRVGPPAFPVMFLPAVARIVASLFSQEMDLRDDHGRLPLHYAAARKWHDLDWPPEGSPESDARRPARLFRMETLTSLRTAMELSSDTAASIVDTHGRLPLHYMVEAYVKAANRRAWDQPVQAMLDLIKVMVQLFPDALHRSDSATQLVPWLQATATATECAQTTNSFNPEIHLSIPFVLLRENPTLLLSAVGKPQVQNG</sequence>
<name>A0A9N8I1J0_9STRA</name>
<organism evidence="2 3">
    <name type="scientific">Seminavis robusta</name>
    <dbReference type="NCBI Taxonomy" id="568900"/>
    <lineage>
        <taxon>Eukaryota</taxon>
        <taxon>Sar</taxon>
        <taxon>Stramenopiles</taxon>
        <taxon>Ochrophyta</taxon>
        <taxon>Bacillariophyta</taxon>
        <taxon>Bacillariophyceae</taxon>
        <taxon>Bacillariophycidae</taxon>
        <taxon>Naviculales</taxon>
        <taxon>Naviculaceae</taxon>
        <taxon>Seminavis</taxon>
    </lineage>
</organism>
<feature type="signal peptide" evidence="1">
    <location>
        <begin position="1"/>
        <end position="23"/>
    </location>
</feature>